<evidence type="ECO:0000313" key="8">
    <source>
        <dbReference type="Proteomes" id="UP001354989"/>
    </source>
</evidence>
<dbReference type="PANTHER" id="PTHR30069">
    <property type="entry name" value="TONB-DEPENDENT OUTER MEMBRANE RECEPTOR"/>
    <property type="match status" value="1"/>
</dbReference>
<keyword evidence="4" id="KW-0812">Transmembrane</keyword>
<evidence type="ECO:0000256" key="2">
    <source>
        <dbReference type="ARBA" id="ARBA00022448"/>
    </source>
</evidence>
<evidence type="ECO:0000313" key="7">
    <source>
        <dbReference type="EMBL" id="BDC99016.1"/>
    </source>
</evidence>
<accession>A0ABM7VDK5</accession>
<protein>
    <submittedName>
        <fullName evidence="7">Ligand-gated channel</fullName>
    </submittedName>
</protein>
<reference evidence="7 8" key="1">
    <citation type="submission" date="2021-12" db="EMBL/GenBank/DDBJ databases">
        <title>Genome sequencing of bacteria with rrn-lacking chromosome and rrn-plasmid.</title>
        <authorList>
            <person name="Anda M."/>
            <person name="Iwasaki W."/>
        </authorList>
    </citation>
    <scope>NUCLEOTIDE SEQUENCE [LARGE SCALE GENOMIC DNA]</scope>
    <source>
        <strain evidence="7 8">NBRC 101262</strain>
    </source>
</reference>
<organism evidence="7 8">
    <name type="scientific">Persicobacter psychrovividus</name>
    <dbReference type="NCBI Taxonomy" id="387638"/>
    <lineage>
        <taxon>Bacteria</taxon>
        <taxon>Pseudomonadati</taxon>
        <taxon>Bacteroidota</taxon>
        <taxon>Cytophagia</taxon>
        <taxon>Cytophagales</taxon>
        <taxon>Persicobacteraceae</taxon>
        <taxon>Persicobacter</taxon>
    </lineage>
</organism>
<comment type="subcellular location">
    <subcellularLocation>
        <location evidence="1">Cell outer membrane</location>
        <topology evidence="1">Multi-pass membrane protein</topology>
    </subcellularLocation>
</comment>
<keyword evidence="6" id="KW-0998">Cell outer membrane</keyword>
<dbReference type="RefSeq" id="WP_338398014.1">
    <property type="nucleotide sequence ID" value="NZ_AP025292.1"/>
</dbReference>
<dbReference type="InterPro" id="IPR039426">
    <property type="entry name" value="TonB-dep_rcpt-like"/>
</dbReference>
<gene>
    <name evidence="7" type="ORF">PEPS_12970</name>
</gene>
<evidence type="ECO:0000256" key="4">
    <source>
        <dbReference type="ARBA" id="ARBA00022692"/>
    </source>
</evidence>
<dbReference type="SUPFAM" id="SSF56935">
    <property type="entry name" value="Porins"/>
    <property type="match status" value="1"/>
</dbReference>
<evidence type="ECO:0000256" key="6">
    <source>
        <dbReference type="ARBA" id="ARBA00023237"/>
    </source>
</evidence>
<dbReference type="EMBL" id="AP025292">
    <property type="protein sequence ID" value="BDC99016.1"/>
    <property type="molecule type" value="Genomic_DNA"/>
</dbReference>
<name>A0ABM7VDK5_9BACT</name>
<keyword evidence="5" id="KW-0472">Membrane</keyword>
<evidence type="ECO:0000256" key="3">
    <source>
        <dbReference type="ARBA" id="ARBA00022452"/>
    </source>
</evidence>
<keyword evidence="3" id="KW-1134">Transmembrane beta strand</keyword>
<dbReference type="Gene3D" id="2.40.170.20">
    <property type="entry name" value="TonB-dependent receptor, beta-barrel domain"/>
    <property type="match status" value="1"/>
</dbReference>
<keyword evidence="2" id="KW-0813">Transport</keyword>
<evidence type="ECO:0000256" key="1">
    <source>
        <dbReference type="ARBA" id="ARBA00004571"/>
    </source>
</evidence>
<dbReference type="PANTHER" id="PTHR30069:SF49">
    <property type="entry name" value="OUTER MEMBRANE PROTEIN C"/>
    <property type="match status" value="1"/>
</dbReference>
<dbReference type="Proteomes" id="UP001354989">
    <property type="component" value="Chromosome"/>
</dbReference>
<keyword evidence="8" id="KW-1185">Reference proteome</keyword>
<sequence length="646" mass="73699">MSILIFLLTLPFLQPQDTVKTISLENVAIIGQRDSLNQPAGESQIDDLILHNPQVRLIRRGVVAGDPMMLGVSGGRLAMSLDGIRVFGACADRMDPLTAYLSASAIEKIEVKDGLKGMSVGNTLGGGINFELENLQHYQKDKWYVRSFLEGQSNGLGGSMGLSLGKKTGAVSWKYSISAQKYGEYFDGNGALVEHSYFQKYHQTFQVATQWKGHQMQLNALNDLGIDVGYPALPMDTGRSSAWMIWLSDRKKMKNHLWEGRLYFSTIDHAMSDDAREDKLVDMDMPNYAKTFGANTQIQSLKGKFLYQIKGELYRRSALSEMSMYPEGFIPSYMQTMPDVHRWNASLFAKVDHQINEQWWMNINARWDGIRDQLTSEVGLGQWRALGYDLSDPTYFMTGNFNYSIGYQISLNQKVNFDLGAGSRMAELTERYAYYLYNTYDGYDYRGNPELTTEKALQAQINFDFKAEKQHLHLSAYTHYIFNYFMGVIDPDLIRMTPQANGVKAYEDDHSATIFGFTAQYDVAINNHISANLSTSGHWGMRSDGDAIPLMVPLTWRPQINFHKNQWQSFVSYEGATGQYRLSKDFGEQSTSPYHQFNIGGSYQLNHWNFSLRIDNLLNAQYRTHLDWGNIPQNGRNFKLRMEYRL</sequence>
<dbReference type="InterPro" id="IPR036942">
    <property type="entry name" value="Beta-barrel_TonB_sf"/>
</dbReference>
<proteinExistence type="predicted"/>
<evidence type="ECO:0000256" key="5">
    <source>
        <dbReference type="ARBA" id="ARBA00023136"/>
    </source>
</evidence>